<dbReference type="Proteomes" id="UP001241656">
    <property type="component" value="Chromosome"/>
</dbReference>
<sequence length="339" mass="37448">MNKTLLFISILWTAIYSAQPVKVTAWAPGWAGVQNYNGLQVNNHSVIFLELQDSQGNQMKEWTLSFRVNGNITNGSKNFPPSSLKFQFSYLTSNGPNSDGVYPTPGNMGLITSPVPFPALNTTTDLVKNSKYSFQVNNKYFSTNLNYHLIIDGGAYLQEYYSPQNYVVNLMIELKNAKGELQATAPLRFEMQIMPSGPPPNSPTYGIQFDQTAKNVLLEFKTANDYANGVSKTLTKAFSTFSNTPYVVRVNTLNTDLISSTNKTLPVNAVKLSVRDSQTQTVTGTVNLSSSQQNVLTSGLHSTAKFFDTIYSTQAGDPTFFNKSSEQYSGTLVYTMIPQ</sequence>
<protein>
    <submittedName>
        <fullName evidence="2">Uncharacterized protein</fullName>
    </submittedName>
</protein>
<reference evidence="2 3" key="1">
    <citation type="submission" date="2023-05" db="EMBL/GenBank/DDBJ databases">
        <title>Genomic insight into Chryseobacterium sp. wdc7 isolated forest soil (Gotjawal).</title>
        <authorList>
            <person name="Park S.-J."/>
        </authorList>
    </citation>
    <scope>NUCLEOTIDE SEQUENCE [LARGE SCALE GENOMIC DNA]</scope>
    <source>
        <strain evidence="3">wdc7</strain>
    </source>
</reference>
<evidence type="ECO:0000256" key="1">
    <source>
        <dbReference type="SAM" id="SignalP"/>
    </source>
</evidence>
<dbReference type="RefSeq" id="WP_282904551.1">
    <property type="nucleotide sequence ID" value="NZ_CP124855.1"/>
</dbReference>
<keyword evidence="1" id="KW-0732">Signal</keyword>
<feature type="signal peptide" evidence="1">
    <location>
        <begin position="1"/>
        <end position="18"/>
    </location>
</feature>
<name>A0ABY8RDE7_9FLAO</name>
<feature type="chain" id="PRO_5045387432" evidence="1">
    <location>
        <begin position="19"/>
        <end position="339"/>
    </location>
</feature>
<keyword evidence="3" id="KW-1185">Reference proteome</keyword>
<organism evidence="2 3">
    <name type="scientific">Chryseobacterium gotjawalense</name>
    <dbReference type="NCBI Taxonomy" id="3042315"/>
    <lineage>
        <taxon>Bacteria</taxon>
        <taxon>Pseudomonadati</taxon>
        <taxon>Bacteroidota</taxon>
        <taxon>Flavobacteriia</taxon>
        <taxon>Flavobacteriales</taxon>
        <taxon>Weeksellaceae</taxon>
        <taxon>Chryseobacterium group</taxon>
        <taxon>Chryseobacterium</taxon>
    </lineage>
</organism>
<gene>
    <name evidence="2" type="ORF">QGN23_12200</name>
</gene>
<proteinExistence type="predicted"/>
<dbReference type="EMBL" id="CP124855">
    <property type="protein sequence ID" value="WHF51183.1"/>
    <property type="molecule type" value="Genomic_DNA"/>
</dbReference>
<evidence type="ECO:0000313" key="2">
    <source>
        <dbReference type="EMBL" id="WHF51183.1"/>
    </source>
</evidence>
<evidence type="ECO:0000313" key="3">
    <source>
        <dbReference type="Proteomes" id="UP001241656"/>
    </source>
</evidence>
<accession>A0ABY8RDE7</accession>